<dbReference type="AlphaFoldDB" id="A0A1H7X4Q3"/>
<dbReference type="PROSITE" id="PS51257">
    <property type="entry name" value="PROKAR_LIPOPROTEIN"/>
    <property type="match status" value="1"/>
</dbReference>
<dbReference type="OrthoDB" id="1450628at2"/>
<name>A0A1H7X4Q3_AQUAM</name>
<proteinExistence type="predicted"/>
<evidence type="ECO:0000313" key="2">
    <source>
        <dbReference type="Proteomes" id="UP000198521"/>
    </source>
</evidence>
<organism evidence="1 2">
    <name type="scientific">Aquimarina amphilecti</name>
    <dbReference type="NCBI Taxonomy" id="1038014"/>
    <lineage>
        <taxon>Bacteria</taxon>
        <taxon>Pseudomonadati</taxon>
        <taxon>Bacteroidota</taxon>
        <taxon>Flavobacteriia</taxon>
        <taxon>Flavobacteriales</taxon>
        <taxon>Flavobacteriaceae</taxon>
        <taxon>Aquimarina</taxon>
    </lineage>
</organism>
<evidence type="ECO:0008006" key="3">
    <source>
        <dbReference type="Google" id="ProtNLM"/>
    </source>
</evidence>
<protein>
    <recommendedName>
        <fullName evidence="3">Lipoprotein</fullName>
    </recommendedName>
</protein>
<dbReference type="Proteomes" id="UP000198521">
    <property type="component" value="Unassembled WGS sequence"/>
</dbReference>
<sequence length="146" mass="16840">MKHLYILLIIILLSSCKKQCEVCEVLKNGQMIEQYESCDEDGMKASKSICEEMAKLQDSECKCHKKDKLKTNTKLEEKVLTTIEDARNYVTESFNDKEETLMISDELNDAMGLNMAIIADGILKKGYMPNGFEQKDGYRIYKYQKD</sequence>
<gene>
    <name evidence="1" type="ORF">SAMN04487910_4629</name>
</gene>
<keyword evidence="2" id="KW-1185">Reference proteome</keyword>
<evidence type="ECO:0000313" key="1">
    <source>
        <dbReference type="EMBL" id="SEM28673.1"/>
    </source>
</evidence>
<dbReference type="RefSeq" id="WP_091412806.1">
    <property type="nucleotide sequence ID" value="NZ_FOAB01000013.1"/>
</dbReference>
<dbReference type="EMBL" id="FOAB01000013">
    <property type="protein sequence ID" value="SEM28673.1"/>
    <property type="molecule type" value="Genomic_DNA"/>
</dbReference>
<dbReference type="STRING" id="1038014.SAMN04487910_4629"/>
<reference evidence="1 2" key="1">
    <citation type="submission" date="2016-10" db="EMBL/GenBank/DDBJ databases">
        <authorList>
            <person name="de Groot N.N."/>
        </authorList>
    </citation>
    <scope>NUCLEOTIDE SEQUENCE [LARGE SCALE GENOMIC DNA]</scope>
    <source>
        <strain evidence="1 2">DSM 25232</strain>
    </source>
</reference>
<accession>A0A1H7X4Q3</accession>